<feature type="region of interest" description="Disordered" evidence="4">
    <location>
        <begin position="239"/>
        <end position="372"/>
    </location>
</feature>
<evidence type="ECO:0000256" key="2">
    <source>
        <dbReference type="ARBA" id="ARBA00023242"/>
    </source>
</evidence>
<feature type="compositionally biased region" description="Polar residues" evidence="4">
    <location>
        <begin position="494"/>
        <end position="504"/>
    </location>
</feature>
<protein>
    <recommendedName>
        <fullName evidence="5">HMG box domain-containing protein</fullName>
    </recommendedName>
</protein>
<feature type="domain" description="HMG box" evidence="5">
    <location>
        <begin position="118"/>
        <end position="184"/>
    </location>
</feature>
<dbReference type="InterPro" id="IPR013761">
    <property type="entry name" value="SAM/pointed_sf"/>
</dbReference>
<dbReference type="Proteomes" id="UP001642501">
    <property type="component" value="Unassembled WGS sequence"/>
</dbReference>
<organism evidence="6 7">
    <name type="scientific">Sporothrix epigloea</name>
    <dbReference type="NCBI Taxonomy" id="1892477"/>
    <lineage>
        <taxon>Eukaryota</taxon>
        <taxon>Fungi</taxon>
        <taxon>Dikarya</taxon>
        <taxon>Ascomycota</taxon>
        <taxon>Pezizomycotina</taxon>
        <taxon>Sordariomycetes</taxon>
        <taxon>Sordariomycetidae</taxon>
        <taxon>Ophiostomatales</taxon>
        <taxon>Ophiostomataceae</taxon>
        <taxon>Sporothrix</taxon>
    </lineage>
</organism>
<dbReference type="InterPro" id="IPR009071">
    <property type="entry name" value="HMG_box_dom"/>
</dbReference>
<proteinExistence type="predicted"/>
<feature type="compositionally biased region" description="Low complexity" evidence="4">
    <location>
        <begin position="439"/>
        <end position="452"/>
    </location>
</feature>
<sequence>MPQQLNNVLEELNLTQYFSSLVDHGFDTWNTILDITESDMDAMGVKLGHRRKLQRRIANFRGIAPDVALASSAQTSEDASQAEAAMKQDYSMENRQIVPGVLAKRKYRRHPKADESAPERPPSAYVLFSNKIRDDLRGRTMTFTEIAKHVGECWQGLSATEREPYETQAQVAKDKYHSDMAEYKKTDTYKDYMKYLHDFRAKQLNLLQEKNALKGPKVAEFPSTSIYSHEICLGFSPTHSHHHLDDSEHAQHDRQHNKRQRDAVDDHSSRSGSEGLHDCATQNSRKRRCGSPGSASDYSVPPTPTTADHLHGGALHDASNEDLTSLYRSPLPSSPHLRHSRPASQSPRTQHESSALVPSRSSGNTGDLDKTSARHLNLPSLSHMFDANYHQRSAASAESNTNTNGRASPDMLPHSLSMSNSNASNTSIASAASSTYFAASNGSSASSIGSGSHPRTPLDGMPIHALLSGGAVKQQSPPSPSRSSVSPHSASMPTYSQSQSQAHSYPQAYAQPRQQHLAQQYHHASAQHSPQHQAQHLPQQYQQPACSQQHPCPVYPHSHMHHGPAQPYQHAVSPTQSPPPPTAWPYGHIPAPVERRPLMHQDHGFGSTPRHAAPTYHFRS</sequence>
<dbReference type="Pfam" id="PF00536">
    <property type="entry name" value="SAM_1"/>
    <property type="match status" value="1"/>
</dbReference>
<feature type="compositionally biased region" description="Low complexity" evidence="4">
    <location>
        <begin position="415"/>
        <end position="424"/>
    </location>
</feature>
<evidence type="ECO:0000256" key="4">
    <source>
        <dbReference type="SAM" id="MobiDB-lite"/>
    </source>
</evidence>
<feature type="compositionally biased region" description="Low complexity" evidence="4">
    <location>
        <begin position="481"/>
        <end position="493"/>
    </location>
</feature>
<dbReference type="PANTHER" id="PTHR46040:SF3">
    <property type="entry name" value="HIGH MOBILITY GROUP PROTEIN 2"/>
    <property type="match status" value="1"/>
</dbReference>
<feature type="compositionally biased region" description="Polar residues" evidence="4">
    <location>
        <begin position="392"/>
        <end position="406"/>
    </location>
</feature>
<gene>
    <name evidence="6" type="ORF">SEPCBS57363_005112</name>
</gene>
<comment type="caution">
    <text evidence="6">The sequence shown here is derived from an EMBL/GenBank/DDBJ whole genome shotgun (WGS) entry which is preliminary data.</text>
</comment>
<feature type="region of interest" description="Disordered" evidence="4">
    <location>
        <begin position="392"/>
        <end position="424"/>
    </location>
</feature>
<evidence type="ECO:0000259" key="5">
    <source>
        <dbReference type="PROSITE" id="PS50118"/>
    </source>
</evidence>
<dbReference type="SMART" id="SM00454">
    <property type="entry name" value="SAM"/>
    <property type="match status" value="1"/>
</dbReference>
<keyword evidence="7" id="KW-1185">Reference proteome</keyword>
<dbReference type="Pfam" id="PF00505">
    <property type="entry name" value="HMG_box"/>
    <property type="match status" value="1"/>
</dbReference>
<evidence type="ECO:0000313" key="7">
    <source>
        <dbReference type="Proteomes" id="UP001642501"/>
    </source>
</evidence>
<feature type="compositionally biased region" description="Basic and acidic residues" evidence="4">
    <location>
        <begin position="243"/>
        <end position="269"/>
    </location>
</feature>
<dbReference type="PANTHER" id="PTHR46040">
    <property type="entry name" value="HIGH MOBILITY GROUP PROTEIN 2"/>
    <property type="match status" value="1"/>
</dbReference>
<name>A0ABP0DWX7_9PEZI</name>
<dbReference type="InterPro" id="IPR051965">
    <property type="entry name" value="ChromReg_NeuronalGeneExpr"/>
</dbReference>
<keyword evidence="1 3" id="KW-0238">DNA-binding</keyword>
<reference evidence="6 7" key="1">
    <citation type="submission" date="2024-01" db="EMBL/GenBank/DDBJ databases">
        <authorList>
            <person name="Allen C."/>
            <person name="Tagirdzhanova G."/>
        </authorList>
    </citation>
    <scope>NUCLEOTIDE SEQUENCE [LARGE SCALE GENOMIC DNA]</scope>
    <source>
        <strain evidence="6 7">CBS 573.63</strain>
    </source>
</reference>
<dbReference type="SUPFAM" id="SSF47769">
    <property type="entry name" value="SAM/Pointed domain"/>
    <property type="match status" value="1"/>
</dbReference>
<dbReference type="SUPFAM" id="SSF47095">
    <property type="entry name" value="HMG-box"/>
    <property type="match status" value="1"/>
</dbReference>
<dbReference type="PROSITE" id="PS50118">
    <property type="entry name" value="HMG_BOX_2"/>
    <property type="match status" value="1"/>
</dbReference>
<evidence type="ECO:0000256" key="1">
    <source>
        <dbReference type="ARBA" id="ARBA00023125"/>
    </source>
</evidence>
<feature type="region of interest" description="Disordered" evidence="4">
    <location>
        <begin position="439"/>
        <end position="582"/>
    </location>
</feature>
<accession>A0ABP0DWX7</accession>
<keyword evidence="2 3" id="KW-0539">Nucleus</keyword>
<evidence type="ECO:0000256" key="3">
    <source>
        <dbReference type="PROSITE-ProRule" id="PRU00267"/>
    </source>
</evidence>
<dbReference type="InterPro" id="IPR036910">
    <property type="entry name" value="HMG_box_dom_sf"/>
</dbReference>
<evidence type="ECO:0000313" key="6">
    <source>
        <dbReference type="EMBL" id="CAK7272399.1"/>
    </source>
</evidence>
<dbReference type="InterPro" id="IPR001660">
    <property type="entry name" value="SAM"/>
</dbReference>
<dbReference type="Gene3D" id="1.10.30.10">
    <property type="entry name" value="High mobility group box domain"/>
    <property type="match status" value="1"/>
</dbReference>
<feature type="compositionally biased region" description="Low complexity" evidence="4">
    <location>
        <begin position="514"/>
        <end position="551"/>
    </location>
</feature>
<feature type="DNA-binding region" description="HMG box" evidence="3">
    <location>
        <begin position="118"/>
        <end position="184"/>
    </location>
</feature>
<dbReference type="SMART" id="SM00398">
    <property type="entry name" value="HMG"/>
    <property type="match status" value="1"/>
</dbReference>
<dbReference type="Gene3D" id="1.10.150.50">
    <property type="entry name" value="Transcription Factor, Ets-1"/>
    <property type="match status" value="1"/>
</dbReference>
<dbReference type="EMBL" id="CAWUOM010000106">
    <property type="protein sequence ID" value="CAK7272399.1"/>
    <property type="molecule type" value="Genomic_DNA"/>
</dbReference>